<dbReference type="AlphaFoldDB" id="A0A975Q0T8"/>
<dbReference type="RefSeq" id="WP_171905809.1">
    <property type="nucleotide sequence ID" value="NZ_CP073910.1"/>
</dbReference>
<dbReference type="EMBL" id="CP073910">
    <property type="protein sequence ID" value="QUT04961.1"/>
    <property type="molecule type" value="Genomic_DNA"/>
</dbReference>
<name>A0A975Q0T8_9SPHN</name>
<organism evidence="1 2">
    <name type="scientific">Sphingobium phenoxybenzoativorans</name>
    <dbReference type="NCBI Taxonomy" id="1592790"/>
    <lineage>
        <taxon>Bacteria</taxon>
        <taxon>Pseudomonadati</taxon>
        <taxon>Pseudomonadota</taxon>
        <taxon>Alphaproteobacteria</taxon>
        <taxon>Sphingomonadales</taxon>
        <taxon>Sphingomonadaceae</taxon>
        <taxon>Sphingobium</taxon>
    </lineage>
</organism>
<proteinExistence type="predicted"/>
<dbReference type="Proteomes" id="UP000681425">
    <property type="component" value="Chromosome"/>
</dbReference>
<gene>
    <name evidence="1" type="ORF">KFK14_18350</name>
</gene>
<dbReference type="KEGG" id="spph:KFK14_18350"/>
<keyword evidence="2" id="KW-1185">Reference proteome</keyword>
<evidence type="ECO:0000313" key="1">
    <source>
        <dbReference type="EMBL" id="QUT04961.1"/>
    </source>
</evidence>
<reference evidence="1" key="1">
    <citation type="submission" date="2021-04" db="EMBL/GenBank/DDBJ databases">
        <title>Isolation of p-tert-butylphenol degrading bacteria Sphingobium phenoxybenzoativorans Tas13 from active sludge.</title>
        <authorList>
            <person name="Li Y."/>
        </authorList>
    </citation>
    <scope>NUCLEOTIDE SEQUENCE</scope>
    <source>
        <strain evidence="1">Tas13</strain>
    </source>
</reference>
<protein>
    <submittedName>
        <fullName evidence="1">Uncharacterized protein</fullName>
    </submittedName>
</protein>
<sequence>MHDDNHAIGSKLAAALFALLLSSTVLLSAIGPASAASLSHPQTAASGHFQPGLA</sequence>
<evidence type="ECO:0000313" key="2">
    <source>
        <dbReference type="Proteomes" id="UP000681425"/>
    </source>
</evidence>
<accession>A0A975Q0T8</accession>